<dbReference type="InterPro" id="IPR011032">
    <property type="entry name" value="GroES-like_sf"/>
</dbReference>
<dbReference type="InterPro" id="IPR013154">
    <property type="entry name" value="ADH-like_N"/>
</dbReference>
<dbReference type="SUPFAM" id="SSF50129">
    <property type="entry name" value="GroES-like"/>
    <property type="match status" value="1"/>
</dbReference>
<dbReference type="RefSeq" id="WP_408904977.1">
    <property type="nucleotide sequence ID" value="NZ_JAROCE010000001.1"/>
</dbReference>
<accession>A0ABW9GHL7</accession>
<dbReference type="Pfam" id="PF13602">
    <property type="entry name" value="ADH_zinc_N_2"/>
    <property type="match status" value="1"/>
</dbReference>
<dbReference type="SUPFAM" id="SSF51735">
    <property type="entry name" value="NAD(P)-binding Rossmann-fold domains"/>
    <property type="match status" value="1"/>
</dbReference>
<organism evidence="2 3">
    <name type="scientific">Microbacterium mcarthurae</name>
    <dbReference type="NCBI Taxonomy" id="3035918"/>
    <lineage>
        <taxon>Bacteria</taxon>
        <taxon>Bacillati</taxon>
        <taxon>Actinomycetota</taxon>
        <taxon>Actinomycetes</taxon>
        <taxon>Micrococcales</taxon>
        <taxon>Microbacteriaceae</taxon>
        <taxon>Microbacterium</taxon>
    </lineage>
</organism>
<dbReference type="Pfam" id="PF08240">
    <property type="entry name" value="ADH_N"/>
    <property type="match status" value="1"/>
</dbReference>
<reference evidence="2 3" key="1">
    <citation type="submission" date="2023-03" db="EMBL/GenBank/DDBJ databases">
        <title>MT1 and MT2 Draft Genomes of Novel Species.</title>
        <authorList>
            <person name="Venkateswaran K."/>
        </authorList>
    </citation>
    <scope>NUCLEOTIDE SEQUENCE [LARGE SCALE GENOMIC DNA]</scope>
    <source>
        <strain evidence="2 3">IF8SW-P5</strain>
    </source>
</reference>
<dbReference type="CDD" id="cd08267">
    <property type="entry name" value="MDR1"/>
    <property type="match status" value="1"/>
</dbReference>
<gene>
    <name evidence="2" type="ORF">P5G46_03555</name>
</gene>
<dbReference type="Proteomes" id="UP001630303">
    <property type="component" value="Unassembled WGS sequence"/>
</dbReference>
<dbReference type="InterPro" id="IPR020843">
    <property type="entry name" value="ER"/>
</dbReference>
<dbReference type="InterPro" id="IPR050700">
    <property type="entry name" value="YIM1/Zinc_Alcohol_DH_Fams"/>
</dbReference>
<keyword evidence="3" id="KW-1185">Reference proteome</keyword>
<evidence type="ECO:0000313" key="2">
    <source>
        <dbReference type="EMBL" id="MFM2719573.1"/>
    </source>
</evidence>
<dbReference type="PANTHER" id="PTHR11695">
    <property type="entry name" value="ALCOHOL DEHYDROGENASE RELATED"/>
    <property type="match status" value="1"/>
</dbReference>
<name>A0ABW9GHL7_9MICO</name>
<dbReference type="Gene3D" id="3.90.180.10">
    <property type="entry name" value="Medium-chain alcohol dehydrogenases, catalytic domain"/>
    <property type="match status" value="1"/>
</dbReference>
<dbReference type="Gene3D" id="3.40.50.720">
    <property type="entry name" value="NAD(P)-binding Rossmann-like Domain"/>
    <property type="match status" value="1"/>
</dbReference>
<dbReference type="PANTHER" id="PTHR11695:SF648">
    <property type="entry name" value="ZINC-BINDING OXIDOREDUCTASE"/>
    <property type="match status" value="1"/>
</dbReference>
<dbReference type="SMART" id="SM00829">
    <property type="entry name" value="PKS_ER"/>
    <property type="match status" value="1"/>
</dbReference>
<protein>
    <submittedName>
        <fullName evidence="2">NAD(P)-dependent alcohol dehydrogenase</fullName>
    </submittedName>
</protein>
<feature type="domain" description="Enoyl reductase (ER)" evidence="1">
    <location>
        <begin position="12"/>
        <end position="315"/>
    </location>
</feature>
<proteinExistence type="predicted"/>
<evidence type="ECO:0000313" key="3">
    <source>
        <dbReference type="Proteomes" id="UP001630303"/>
    </source>
</evidence>
<dbReference type="InterPro" id="IPR036291">
    <property type="entry name" value="NAD(P)-bd_dom_sf"/>
</dbReference>
<dbReference type="EMBL" id="JAROCE010000001">
    <property type="protein sequence ID" value="MFM2719573.1"/>
    <property type="molecule type" value="Genomic_DNA"/>
</dbReference>
<sequence length="317" mass="33068">MDMNAAVVHRYGPPEVVRIERRPRPRATGGDVVVEVAAASVNSGDARIRAARFPPGFAVPGRLALGLRGPRRPVLGIALSGRVVETGPKATGVRPGDRVCGMTDMRMGAHAQYVALPHDRLVAVPDHVGDDEAAAVLFGGTTALWFLRDRARLQAGERVLVIGAAGAVGSHAVQIARTLGAEVTTTSSAANTALLTRLGAHRTLDRATTPLTDLGERYDVVFDTVGVLHPRDADALLTPGGRLLLAAATLGETITARGRVLTGTAGSGRDLVSALVERVADGTLTPVIEASLPLDRIVEAHARVDSGHKVGTILVRP</sequence>
<evidence type="ECO:0000259" key="1">
    <source>
        <dbReference type="SMART" id="SM00829"/>
    </source>
</evidence>
<comment type="caution">
    <text evidence="2">The sequence shown here is derived from an EMBL/GenBank/DDBJ whole genome shotgun (WGS) entry which is preliminary data.</text>
</comment>